<dbReference type="OrthoDB" id="3732358at2"/>
<dbReference type="Pfam" id="PF13392">
    <property type="entry name" value="HNH_3"/>
    <property type="match status" value="1"/>
</dbReference>
<dbReference type="InterPro" id="IPR044930">
    <property type="entry name" value="Homing_endonuclease_His-Me"/>
</dbReference>
<protein>
    <submittedName>
        <fullName evidence="2">HNH endonuclease</fullName>
    </submittedName>
</protein>
<name>A0A3P1T1Q7_9ACTN</name>
<evidence type="ECO:0000313" key="3">
    <source>
        <dbReference type="Proteomes" id="UP000280819"/>
    </source>
</evidence>
<keyword evidence="2" id="KW-0378">Hydrolase</keyword>
<dbReference type="Proteomes" id="UP000280819">
    <property type="component" value="Unassembled WGS sequence"/>
</dbReference>
<gene>
    <name evidence="2" type="ORF">EII34_14960</name>
</gene>
<feature type="domain" description="HNH nuclease" evidence="1">
    <location>
        <begin position="65"/>
        <end position="108"/>
    </location>
</feature>
<dbReference type="EMBL" id="RQZG01000025">
    <property type="protein sequence ID" value="RRD03205.1"/>
    <property type="molecule type" value="Genomic_DNA"/>
</dbReference>
<evidence type="ECO:0000313" key="2">
    <source>
        <dbReference type="EMBL" id="RRD03205.1"/>
    </source>
</evidence>
<sequence>MRAGKPVEVTPRNSRYRTIDDRLWSRCHRDGGDGCWVWQGAVNNKGYGTTTRPRTPGQKGRSGRVYAHRLAWEESSGPIPEGLVVDHICHNRRCINPLHLRLATPGQNLENRKGASANSKTGHLNVYPHPQCGYVVQVKHKHIGAFKTLEDAIRAAAAARSLLAPFASPDARLEGCHAAVQ</sequence>
<organism evidence="2 3">
    <name type="scientific">Arachnia propionica</name>
    <dbReference type="NCBI Taxonomy" id="1750"/>
    <lineage>
        <taxon>Bacteria</taxon>
        <taxon>Bacillati</taxon>
        <taxon>Actinomycetota</taxon>
        <taxon>Actinomycetes</taxon>
        <taxon>Propionibacteriales</taxon>
        <taxon>Propionibacteriaceae</taxon>
        <taxon>Arachnia</taxon>
    </lineage>
</organism>
<keyword evidence="2" id="KW-0540">Nuclease</keyword>
<accession>A0A3P1T1Q7</accession>
<dbReference type="Gene3D" id="3.90.75.10">
    <property type="entry name" value="Homing Intron 3 (I-ppo) Encoded Endonuclease, Chain A"/>
    <property type="match status" value="1"/>
</dbReference>
<dbReference type="InterPro" id="IPR003615">
    <property type="entry name" value="HNH_nuc"/>
</dbReference>
<evidence type="ECO:0000259" key="1">
    <source>
        <dbReference type="Pfam" id="PF13392"/>
    </source>
</evidence>
<dbReference type="InterPro" id="IPR044925">
    <property type="entry name" value="His-Me_finger_sf"/>
</dbReference>
<proteinExistence type="predicted"/>
<dbReference type="RefSeq" id="WP_124845973.1">
    <property type="nucleotide sequence ID" value="NZ_RQZG01000025.1"/>
</dbReference>
<keyword evidence="2" id="KW-0255">Endonuclease</keyword>
<comment type="caution">
    <text evidence="2">The sequence shown here is derived from an EMBL/GenBank/DDBJ whole genome shotgun (WGS) entry which is preliminary data.</text>
</comment>
<dbReference type="GO" id="GO:0004519">
    <property type="term" value="F:endonuclease activity"/>
    <property type="evidence" value="ECO:0007669"/>
    <property type="project" value="UniProtKB-KW"/>
</dbReference>
<dbReference type="SUPFAM" id="SSF54060">
    <property type="entry name" value="His-Me finger endonucleases"/>
    <property type="match status" value="1"/>
</dbReference>
<dbReference type="AlphaFoldDB" id="A0A3P1T1Q7"/>
<reference evidence="2 3" key="1">
    <citation type="submission" date="2018-11" db="EMBL/GenBank/DDBJ databases">
        <title>Genomes From Bacteria Associated with the Canine Oral Cavity: a Test Case for Automated Genome-Based Taxonomic Assignment.</title>
        <authorList>
            <person name="Coil D.A."/>
            <person name="Jospin G."/>
            <person name="Darling A.E."/>
            <person name="Wallis C."/>
            <person name="Davis I.J."/>
            <person name="Harris S."/>
            <person name="Eisen J.A."/>
            <person name="Holcombe L.J."/>
            <person name="O'Flynn C."/>
        </authorList>
    </citation>
    <scope>NUCLEOTIDE SEQUENCE [LARGE SCALE GENOMIC DNA]</scope>
    <source>
        <strain evidence="2 3">OH887_COT-365</strain>
    </source>
</reference>